<organism evidence="3 4">
    <name type="scientific">Aquitalea palustris</name>
    <dbReference type="NCBI Taxonomy" id="2480983"/>
    <lineage>
        <taxon>Bacteria</taxon>
        <taxon>Pseudomonadati</taxon>
        <taxon>Pseudomonadota</taxon>
        <taxon>Betaproteobacteria</taxon>
        <taxon>Neisseriales</taxon>
        <taxon>Chromobacteriaceae</taxon>
        <taxon>Aquitalea</taxon>
    </lineage>
</organism>
<reference evidence="3 4" key="1">
    <citation type="submission" date="2018-10" db="EMBL/GenBank/DDBJ databases">
        <title>Draft genome sequence of Aquitalea MWU14-2217 isolated from a wild cranberry bog in Provincetown, Massachusetts.</title>
        <authorList>
            <person name="Ebadzadsahrai G."/>
            <person name="Soby S."/>
        </authorList>
    </citation>
    <scope>NUCLEOTIDE SEQUENCE [LARGE SCALE GENOMIC DNA]</scope>
    <source>
        <strain evidence="3 4">MWU14-2217</strain>
    </source>
</reference>
<dbReference type="Pfam" id="PF09983">
    <property type="entry name" value="JetD_C"/>
    <property type="match status" value="1"/>
</dbReference>
<dbReference type="OrthoDB" id="186173at2"/>
<evidence type="ECO:0000259" key="1">
    <source>
        <dbReference type="Pfam" id="PF09983"/>
    </source>
</evidence>
<feature type="domain" description="Wadjet protein JetD C-terminal" evidence="1">
    <location>
        <begin position="258"/>
        <end position="396"/>
    </location>
</feature>
<comment type="caution">
    <text evidence="3">The sequence shown here is derived from an EMBL/GenBank/DDBJ whole genome shotgun (WGS) entry which is preliminary data.</text>
</comment>
<dbReference type="Proteomes" id="UP000274139">
    <property type="component" value="Unassembled WGS sequence"/>
</dbReference>
<evidence type="ECO:0000313" key="3">
    <source>
        <dbReference type="EMBL" id="RMC98537.1"/>
    </source>
</evidence>
<accession>A0A454JIX2</accession>
<name>A0A454JIX2_9NEIS</name>
<dbReference type="EMBL" id="RFAR01000036">
    <property type="protein sequence ID" value="RMC98537.1"/>
    <property type="molecule type" value="Genomic_DNA"/>
</dbReference>
<dbReference type="InterPro" id="IPR024534">
    <property type="entry name" value="JetD_C"/>
</dbReference>
<protein>
    <submittedName>
        <fullName evidence="3">DUF2399 domain-containing protein</fullName>
    </submittedName>
</protein>
<proteinExistence type="predicted"/>
<keyword evidence="4" id="KW-1185">Reference proteome</keyword>
<evidence type="ECO:0000259" key="2">
    <source>
        <dbReference type="Pfam" id="PF11795"/>
    </source>
</evidence>
<gene>
    <name evidence="3" type="ORF">EAY64_09205</name>
</gene>
<evidence type="ECO:0000313" key="4">
    <source>
        <dbReference type="Proteomes" id="UP000274139"/>
    </source>
</evidence>
<dbReference type="AlphaFoldDB" id="A0A454JIX2"/>
<dbReference type="InterPro" id="IPR024537">
    <property type="entry name" value="DUF3322"/>
</dbReference>
<sequence length="403" mass="44691">MSTKGNSLARTVLEKLLQKSERAWAQQAEREHTVLFSEASLPEYFKLPLRQDKDIAHAELREAERDGAISLEWDRRAGTDGQIVRTRLVDPNRVAAILGRPSAWQAYAHALNALRPWMHLGNVADILARWRTGKTIRSLTPLEVQDVIDACKVVEACRESTETDDVPIRRLSGQLFADSKRIEGIGASLDMVTAERLEPPWRDIEDVLSGLGLVKLPQPILVAGNGAIDLDDGTTLRIPAPYIGLSPASIRRLVLGENATYILTVENLTTFHELALGKAGRPNGLILYTGGMPSPAMLGVYTRSINDALTRPGVKRFHWGDIDLGGIRIAASIARTYEAPLLLWNMDPSEYLGYPARKRLTEDEVREIERVSEKFGWPHIASAIASDLRAIEQEVLPPSLPRL</sequence>
<feature type="domain" description="DUF3322" evidence="2">
    <location>
        <begin position="15"/>
        <end position="184"/>
    </location>
</feature>
<dbReference type="RefSeq" id="WP_103524476.1">
    <property type="nucleotide sequence ID" value="NZ_JAIZDC010000001.1"/>
</dbReference>
<dbReference type="Pfam" id="PF11795">
    <property type="entry name" value="DUF3322"/>
    <property type="match status" value="1"/>
</dbReference>